<dbReference type="SUPFAM" id="SSF57196">
    <property type="entry name" value="EGF/Laminin"/>
    <property type="match status" value="1"/>
</dbReference>
<feature type="domain" description="EGF-like" evidence="4">
    <location>
        <begin position="626"/>
        <end position="664"/>
    </location>
</feature>
<sequence length="934" mass="103563">MFQDPSDGATISASTLPNVSRTTLKTEHSSAPQDDVTSPIDPPLTPATAEVGFEAITPGNSGTSEGGNSQLIVQAQSTPNSLLYSYIKFTSSATIPEVTTTANTSRKWTSTYHNYQASTETIVPTGRNTPLSIENSEATMSREQMTSTNSSLSTIPLPTKLVTTTTTKFNGTSDIEAKRPTTEMSGYDTVDTFSSRQWPTSTTIGEQPWFAPNSTEKYSSTLIPSKGYSWRSDPTSSSHWHRSISSSLTTLDPLFSTSQLIPGKMSSSKQGSTSTAMTLSSEQQIYSTKEKEMYPGLDSSLMTQEIYISTPAQSRNEQTSVGTISRANGGRRNTTVTQSITDHIDMITSLPEKCRRPCPSSYEEGPDYCYRILTAKESSTYKRALKNCQDESDSDLADEIDLRNPEVIQLVRLASNSWWTTQSTQLFRSSTVNISHSQLFSPVATLFYVNEHDSKTIAETQTIRVISMKRTTRFFLYVNTTARVNEHFTDVHGVCKRTKYCASMQCSLDDFVFYGMNAALVLPEIDPKMDIGQKLNVPCAKSNNTKMIEVTCNERGRLQPHPTTINCTLDGSNDTKPDELETEWNRKVLNSCDGCHRLGTSSCNPVHGGFECRCKPNWSGYICWKSPDQCELNRVDCGNNGACISEVDQAYCSCDEGYGGDRCEVLKSSLSLNSQNKSSIVSAATGSALIMTANEIILMILKGILLLYRPKSGEDTQIFYQNMRSLTLSAAGFLVLFFHHPALFVISSFDCSVWFYMITTGYSLAIGFFSLEALNMYEVSHTEQRNTWCDTMEETDFEQPKLALRTLLTIFALGSGVAAVTTAHFGRVATSWTCLGNFAEETTDLWLPLVLINACVALAATSFSYYGWFILRNVPQYRQKMNIYLAGRTLYEKCCIDKCYRNVAFTAFGPWLLFATWLTLAMSSDWVADSVLNK</sequence>
<keyword evidence="3" id="KW-0472">Membrane</keyword>
<reference evidence="6" key="1">
    <citation type="journal article" date="2015" name="Nat. Genet.">
        <title>The genome and transcriptome of the zoonotic hookworm Ancylostoma ceylanicum identify infection-specific gene families.</title>
        <authorList>
            <person name="Schwarz E.M."/>
            <person name="Hu Y."/>
            <person name="Antoshechkin I."/>
            <person name="Miller M.M."/>
            <person name="Sternberg P.W."/>
            <person name="Aroian R.V."/>
        </authorList>
    </citation>
    <scope>NUCLEOTIDE SEQUENCE</scope>
    <source>
        <strain evidence="6">HY135</strain>
    </source>
</reference>
<feature type="transmembrane region" description="Helical" evidence="3">
    <location>
        <begin position="802"/>
        <end position="825"/>
    </location>
</feature>
<dbReference type="Gene3D" id="2.10.25.10">
    <property type="entry name" value="Laminin"/>
    <property type="match status" value="1"/>
</dbReference>
<dbReference type="CDD" id="cd00054">
    <property type="entry name" value="EGF_CA"/>
    <property type="match status" value="1"/>
</dbReference>
<feature type="region of interest" description="Disordered" evidence="2">
    <location>
        <begin position="1"/>
        <end position="46"/>
    </location>
</feature>
<dbReference type="PROSITE" id="PS50026">
    <property type="entry name" value="EGF_3"/>
    <property type="match status" value="1"/>
</dbReference>
<keyword evidence="6" id="KW-1185">Reference proteome</keyword>
<feature type="disulfide bond" evidence="1">
    <location>
        <begin position="654"/>
        <end position="663"/>
    </location>
</feature>
<comment type="caution">
    <text evidence="5">The sequence shown here is derived from an EMBL/GenBank/DDBJ whole genome shotgun (WGS) entry which is preliminary data.</text>
</comment>
<dbReference type="PANTHER" id="PTHR24033">
    <property type="entry name" value="EGF-LIKE DOMAIN-CONTAINING PROTEIN"/>
    <property type="match status" value="1"/>
</dbReference>
<dbReference type="InterPro" id="IPR051830">
    <property type="entry name" value="NOTCH_homolog"/>
</dbReference>
<keyword evidence="3" id="KW-1133">Transmembrane helix</keyword>
<dbReference type="SMART" id="SM00181">
    <property type="entry name" value="EGF"/>
    <property type="match status" value="2"/>
</dbReference>
<keyword evidence="1" id="KW-0245">EGF-like domain</keyword>
<name>A0A016TTE2_9BILA</name>
<organism evidence="5 6">
    <name type="scientific">Ancylostoma ceylanicum</name>
    <dbReference type="NCBI Taxonomy" id="53326"/>
    <lineage>
        <taxon>Eukaryota</taxon>
        <taxon>Metazoa</taxon>
        <taxon>Ecdysozoa</taxon>
        <taxon>Nematoda</taxon>
        <taxon>Chromadorea</taxon>
        <taxon>Rhabditida</taxon>
        <taxon>Rhabditina</taxon>
        <taxon>Rhabditomorpha</taxon>
        <taxon>Strongyloidea</taxon>
        <taxon>Ancylostomatidae</taxon>
        <taxon>Ancylostomatinae</taxon>
        <taxon>Ancylostoma</taxon>
    </lineage>
</organism>
<dbReference type="EMBL" id="JARK01001415">
    <property type="protein sequence ID" value="EYC05922.1"/>
    <property type="molecule type" value="Genomic_DNA"/>
</dbReference>
<feature type="transmembrane region" description="Helical" evidence="3">
    <location>
        <begin position="680"/>
        <end position="705"/>
    </location>
</feature>
<keyword evidence="3" id="KW-0812">Transmembrane</keyword>
<evidence type="ECO:0000313" key="6">
    <source>
        <dbReference type="Proteomes" id="UP000024635"/>
    </source>
</evidence>
<dbReference type="PROSITE" id="PS00022">
    <property type="entry name" value="EGF_1"/>
    <property type="match status" value="1"/>
</dbReference>
<accession>A0A016TTE2</accession>
<dbReference type="OrthoDB" id="5866693at2759"/>
<evidence type="ECO:0000256" key="3">
    <source>
        <dbReference type="SAM" id="Phobius"/>
    </source>
</evidence>
<feature type="transmembrane region" description="Helical" evidence="3">
    <location>
        <begin position="753"/>
        <end position="771"/>
    </location>
</feature>
<feature type="transmembrane region" description="Helical" evidence="3">
    <location>
        <begin position="845"/>
        <end position="871"/>
    </location>
</feature>
<dbReference type="Proteomes" id="UP000024635">
    <property type="component" value="Unassembled WGS sequence"/>
</dbReference>
<feature type="transmembrane region" description="Helical" evidence="3">
    <location>
        <begin position="903"/>
        <end position="922"/>
    </location>
</feature>
<dbReference type="PROSITE" id="PS01186">
    <property type="entry name" value="EGF_2"/>
    <property type="match status" value="1"/>
</dbReference>
<dbReference type="PANTHER" id="PTHR24033:SF151">
    <property type="entry name" value="NOTCH 2"/>
    <property type="match status" value="1"/>
</dbReference>
<dbReference type="STRING" id="53326.A0A016TTE2"/>
<evidence type="ECO:0000313" key="5">
    <source>
        <dbReference type="EMBL" id="EYC05922.1"/>
    </source>
</evidence>
<protein>
    <recommendedName>
        <fullName evidence="4">EGF-like domain-containing protein</fullName>
    </recommendedName>
</protein>
<feature type="transmembrane region" description="Helical" evidence="3">
    <location>
        <begin position="726"/>
        <end position="747"/>
    </location>
</feature>
<evidence type="ECO:0000259" key="4">
    <source>
        <dbReference type="PROSITE" id="PS50026"/>
    </source>
</evidence>
<feature type="region of interest" description="Disordered" evidence="2">
    <location>
        <begin position="312"/>
        <end position="331"/>
    </location>
</feature>
<comment type="caution">
    <text evidence="1">Lacks conserved residue(s) required for the propagation of feature annotation.</text>
</comment>
<proteinExistence type="predicted"/>
<feature type="compositionally biased region" description="Polar residues" evidence="2">
    <location>
        <begin position="9"/>
        <end position="36"/>
    </location>
</feature>
<evidence type="ECO:0000256" key="1">
    <source>
        <dbReference type="PROSITE-ProRule" id="PRU00076"/>
    </source>
</evidence>
<dbReference type="CDD" id="cd00055">
    <property type="entry name" value="EGF_Lam"/>
    <property type="match status" value="1"/>
</dbReference>
<dbReference type="InterPro" id="IPR000742">
    <property type="entry name" value="EGF"/>
</dbReference>
<dbReference type="AlphaFoldDB" id="A0A016TTE2"/>
<gene>
    <name evidence="5" type="primary">Acey_s0079.g1258</name>
    <name evidence="5" type="ORF">Y032_0079g1258</name>
</gene>
<dbReference type="InterPro" id="IPR002049">
    <property type="entry name" value="LE_dom"/>
</dbReference>
<keyword evidence="1" id="KW-1015">Disulfide bond</keyword>
<evidence type="ECO:0000256" key="2">
    <source>
        <dbReference type="SAM" id="MobiDB-lite"/>
    </source>
</evidence>